<evidence type="ECO:0000256" key="5">
    <source>
        <dbReference type="ARBA" id="ARBA00023121"/>
    </source>
</evidence>
<dbReference type="SUPFAM" id="SSF48295">
    <property type="entry name" value="TrpR-like"/>
    <property type="match status" value="1"/>
</dbReference>
<keyword evidence="12" id="KW-1185">Reference proteome</keyword>
<dbReference type="InterPro" id="IPR024633">
    <property type="entry name" value="DnaA_N_dom"/>
</dbReference>
<feature type="domain" description="AAA+ ATPase" evidence="9">
    <location>
        <begin position="170"/>
        <end position="318"/>
    </location>
</feature>
<keyword evidence="3 7" id="KW-0547">Nucleotide-binding</keyword>
<dbReference type="EMBL" id="CP048630">
    <property type="protein sequence ID" value="QIB32655.1"/>
    <property type="molecule type" value="Genomic_DNA"/>
</dbReference>
<dbReference type="Gene3D" id="3.30.300.180">
    <property type="match status" value="1"/>
</dbReference>
<dbReference type="InterPro" id="IPR018312">
    <property type="entry name" value="Chromosome_initiator_DnaA_CS"/>
</dbReference>
<comment type="function">
    <text evidence="7">Plays an essential role in the initiation and regulation of chromosomal replication. ATP-DnaA binds to the origin of replication (oriC) to initiate formation of the DNA replication initiation complex once per cell cycle. Binds the DnaA box (a 9 base pair repeat at the origin) and separates the double-stranded (ds)DNA. Forms a right-handed helical filament on oriC DNA; dsDNA binds to the exterior of the filament while single-stranded (ss)DNA is stabiized in the filament's interior. The ATP-DnaA-oriC complex binds and stabilizes one strand of the AT-rich DNA unwinding element (DUE), permitting loading of DNA polymerase. After initiation quickly degrades to an ADP-DnaA complex that is not apt for DNA replication. Binds acidic phospholipids.</text>
</comment>
<dbReference type="InterPro" id="IPR027417">
    <property type="entry name" value="P-loop_NTPase"/>
</dbReference>
<comment type="similarity">
    <text evidence="8">Belongs to the DnaA family.</text>
</comment>
<dbReference type="Pfam" id="PF11638">
    <property type="entry name" value="DnaA_N"/>
    <property type="match status" value="1"/>
</dbReference>
<protein>
    <recommendedName>
        <fullName evidence="7">Chromosomal replication initiator protein DnaA</fullName>
    </recommendedName>
</protein>
<evidence type="ECO:0000256" key="3">
    <source>
        <dbReference type="ARBA" id="ARBA00022741"/>
    </source>
</evidence>
<evidence type="ECO:0000256" key="7">
    <source>
        <dbReference type="RuleBase" id="RU000577"/>
    </source>
</evidence>
<evidence type="ECO:0000256" key="2">
    <source>
        <dbReference type="ARBA" id="ARBA00022705"/>
    </source>
</evidence>
<evidence type="ECO:0000259" key="10">
    <source>
        <dbReference type="SMART" id="SM00760"/>
    </source>
</evidence>
<accession>A0A6P1YHU3</accession>
<sequence length="476" mass="51412">MTPISEAMDTRSDDDGMETLWARIREELRAAIGAEDFEIWCHTVRFERVVDGVVHLSTPTPFLRRWVERRYGKWLAARWREEIGIAGSAIMLRDARARAVHAAPEPVPPPSPPYGAALVPSVVPVAPMVPEMMAGIGAPLDPRMHLGAHIAGGSNALARAAIFDLARGAPLAPLYLHGGTGLGKSHLLQGCAAMVRAAGGEAVYLTASSFTMAVAEAAKQGRPDALHALRAAPLVLIDDVRLITGALARREFAALMRARLDAGMASALAADCEPAELEGYDDSLLSRLGGALVAEITPMERELRLAYVDVRLLHVAPDADHDARAAISGFIAEHCGHEGRQLEGAVNRIAAQVRLEGALPQVDDARTLLAGLMRETIGKQVRIADVQRAVIRHYRVSHEDLLSQRRTANVVRPRQVAMYLTKEMTLRSLPEIGRLFGGRDHTTVLHAVRKVAGLVARDPDLRAEVASLRRTIGGGI</sequence>
<dbReference type="GO" id="GO:0005524">
    <property type="term" value="F:ATP binding"/>
    <property type="evidence" value="ECO:0007669"/>
    <property type="project" value="UniProtKB-KW"/>
</dbReference>
<name>A0A6P1YHU3_9HYPH</name>
<dbReference type="PROSITE" id="PS01008">
    <property type="entry name" value="DNAA"/>
    <property type="match status" value="1"/>
</dbReference>
<dbReference type="GO" id="GO:0006275">
    <property type="term" value="P:regulation of DNA replication"/>
    <property type="evidence" value="ECO:0007669"/>
    <property type="project" value="InterPro"/>
</dbReference>
<dbReference type="AlphaFoldDB" id="A0A6P1YHU3"/>
<feature type="domain" description="Chromosomal replication initiator DnaA C-terminal" evidence="10">
    <location>
        <begin position="382"/>
        <end position="451"/>
    </location>
</feature>
<evidence type="ECO:0000256" key="6">
    <source>
        <dbReference type="ARBA" id="ARBA00023125"/>
    </source>
</evidence>
<dbReference type="GO" id="GO:0003688">
    <property type="term" value="F:DNA replication origin binding"/>
    <property type="evidence" value="ECO:0007669"/>
    <property type="project" value="InterPro"/>
</dbReference>
<dbReference type="Gene3D" id="3.40.50.300">
    <property type="entry name" value="P-loop containing nucleotide triphosphate hydrolases"/>
    <property type="match status" value="1"/>
</dbReference>
<dbReference type="Gene3D" id="1.10.8.60">
    <property type="match status" value="1"/>
</dbReference>
<dbReference type="InterPro" id="IPR013159">
    <property type="entry name" value="DnaA_C"/>
</dbReference>
<keyword evidence="2 7" id="KW-0235">DNA replication</keyword>
<dbReference type="PRINTS" id="PR00051">
    <property type="entry name" value="DNAA"/>
</dbReference>
<dbReference type="SUPFAM" id="SSF52540">
    <property type="entry name" value="P-loop containing nucleoside triphosphate hydrolases"/>
    <property type="match status" value="1"/>
</dbReference>
<dbReference type="PANTHER" id="PTHR30050">
    <property type="entry name" value="CHROMOSOMAL REPLICATION INITIATOR PROTEIN DNAA"/>
    <property type="match status" value="1"/>
</dbReference>
<dbReference type="Pfam" id="PF00308">
    <property type="entry name" value="Bac_DnaA"/>
    <property type="match status" value="1"/>
</dbReference>
<evidence type="ECO:0000313" key="12">
    <source>
        <dbReference type="Proteomes" id="UP000464751"/>
    </source>
</evidence>
<keyword evidence="1" id="KW-0963">Cytoplasm</keyword>
<dbReference type="InterPro" id="IPR003593">
    <property type="entry name" value="AAA+_ATPase"/>
</dbReference>
<dbReference type="Pfam" id="PF08299">
    <property type="entry name" value="Bac_DnaA_C"/>
    <property type="match status" value="1"/>
</dbReference>
<evidence type="ECO:0000313" key="11">
    <source>
        <dbReference type="EMBL" id="QIB32655.1"/>
    </source>
</evidence>
<dbReference type="Proteomes" id="UP000464751">
    <property type="component" value="Chromosome"/>
</dbReference>
<reference evidence="11 12" key="1">
    <citation type="submission" date="2020-02" db="EMBL/GenBank/DDBJ databases">
        <authorList>
            <person name="Li G."/>
        </authorList>
    </citation>
    <scope>NUCLEOTIDE SEQUENCE [LARGE SCALE GENOMIC DNA]</scope>
    <source>
        <strain evidence="11 12">DSM 102029</strain>
    </source>
</reference>
<organism evidence="11 12">
    <name type="scientific">Ancylobacter pratisalsi</name>
    <dbReference type="NCBI Taxonomy" id="1745854"/>
    <lineage>
        <taxon>Bacteria</taxon>
        <taxon>Pseudomonadati</taxon>
        <taxon>Pseudomonadota</taxon>
        <taxon>Alphaproteobacteria</taxon>
        <taxon>Hyphomicrobiales</taxon>
        <taxon>Xanthobacteraceae</taxon>
        <taxon>Ancylobacter</taxon>
    </lineage>
</organism>
<dbReference type="GO" id="GO:0005886">
    <property type="term" value="C:plasma membrane"/>
    <property type="evidence" value="ECO:0007669"/>
    <property type="project" value="TreeGrafter"/>
</dbReference>
<keyword evidence="6 7" id="KW-0238">DNA-binding</keyword>
<keyword evidence="5" id="KW-0446">Lipid-binding</keyword>
<dbReference type="GO" id="GO:0008289">
    <property type="term" value="F:lipid binding"/>
    <property type="evidence" value="ECO:0007669"/>
    <property type="project" value="UniProtKB-KW"/>
</dbReference>
<dbReference type="SMART" id="SM00760">
    <property type="entry name" value="Bac_DnaA_C"/>
    <property type="match status" value="1"/>
</dbReference>
<evidence type="ECO:0000256" key="8">
    <source>
        <dbReference type="RuleBase" id="RU004227"/>
    </source>
</evidence>
<dbReference type="RefSeq" id="WP_163073715.1">
    <property type="nucleotide sequence ID" value="NZ_CP048630.1"/>
</dbReference>
<dbReference type="CDD" id="cd06571">
    <property type="entry name" value="Bac_DnaA_C"/>
    <property type="match status" value="1"/>
</dbReference>
<gene>
    <name evidence="11" type="ORF">G3A50_02255</name>
</gene>
<dbReference type="Gene3D" id="1.10.1750.10">
    <property type="match status" value="1"/>
</dbReference>
<dbReference type="InterPro" id="IPR010921">
    <property type="entry name" value="Trp_repressor/repl_initiator"/>
</dbReference>
<dbReference type="SMART" id="SM00382">
    <property type="entry name" value="AAA"/>
    <property type="match status" value="1"/>
</dbReference>
<dbReference type="InterPro" id="IPR020591">
    <property type="entry name" value="Chromosome_initiator_DnaA-like"/>
</dbReference>
<dbReference type="InterPro" id="IPR038454">
    <property type="entry name" value="DnaA_N_sf"/>
</dbReference>
<dbReference type="CDD" id="cd00009">
    <property type="entry name" value="AAA"/>
    <property type="match status" value="1"/>
</dbReference>
<keyword evidence="4 7" id="KW-0067">ATP-binding</keyword>
<evidence type="ECO:0000256" key="1">
    <source>
        <dbReference type="ARBA" id="ARBA00022490"/>
    </source>
</evidence>
<evidence type="ECO:0000256" key="4">
    <source>
        <dbReference type="ARBA" id="ARBA00022840"/>
    </source>
</evidence>
<dbReference type="PANTHER" id="PTHR30050:SF2">
    <property type="entry name" value="CHROMOSOMAL REPLICATION INITIATOR PROTEIN DNAA"/>
    <property type="match status" value="1"/>
</dbReference>
<evidence type="ECO:0000259" key="9">
    <source>
        <dbReference type="SMART" id="SM00382"/>
    </source>
</evidence>
<proteinExistence type="inferred from homology"/>
<dbReference type="GO" id="GO:0006270">
    <property type="term" value="P:DNA replication initiation"/>
    <property type="evidence" value="ECO:0007669"/>
    <property type="project" value="InterPro"/>
</dbReference>
<dbReference type="KEGG" id="apra:G3A50_02255"/>
<dbReference type="InterPro" id="IPR013317">
    <property type="entry name" value="DnaA_dom"/>
</dbReference>